<keyword evidence="3" id="KW-1185">Reference proteome</keyword>
<reference evidence="2 3" key="1">
    <citation type="submission" date="2019-07" db="EMBL/GenBank/DDBJ databases">
        <title>Genome sequencing of 100 strains of the haloalkaliphilic chemolithoautotrophic sulfur-oxidizing bacterium Thioalkalivibrio.</title>
        <authorList>
            <person name="Muyzer G."/>
        </authorList>
    </citation>
    <scope>NUCLEOTIDE SEQUENCE [LARGE SCALE GENOMIC DNA]</scope>
    <source>
        <strain evidence="2 3">ASO4-4</strain>
    </source>
</reference>
<gene>
    <name evidence="2" type="ORF">LZ24_02752</name>
</gene>
<dbReference type="Proteomes" id="UP000318307">
    <property type="component" value="Unassembled WGS sequence"/>
</dbReference>
<evidence type="ECO:0000259" key="1">
    <source>
        <dbReference type="Pfam" id="PF14279"/>
    </source>
</evidence>
<keyword evidence="2" id="KW-0255">Endonuclease</keyword>
<dbReference type="AlphaFoldDB" id="A0A562RFN4"/>
<name>A0A562RFN4_9BACT</name>
<evidence type="ECO:0000313" key="3">
    <source>
        <dbReference type="Proteomes" id="UP000318307"/>
    </source>
</evidence>
<keyword evidence="2" id="KW-0378">Hydrolase</keyword>
<protein>
    <submittedName>
        <fullName evidence="2">HNH endonuclease</fullName>
    </submittedName>
</protein>
<dbReference type="GO" id="GO:0004519">
    <property type="term" value="F:endonuclease activity"/>
    <property type="evidence" value="ECO:0007669"/>
    <property type="project" value="UniProtKB-KW"/>
</dbReference>
<proteinExistence type="predicted"/>
<dbReference type="InterPro" id="IPR029471">
    <property type="entry name" value="HNH_5"/>
</dbReference>
<accession>A0A562RFN4</accession>
<sequence length="298" mass="33069">MSKMHISTNMKLVMDGETRWEETGKSSTPIVSVVSSEKLQDFSKTETSVAEACIYCGSTERERTREHIIAYALGGNVTIPKGSCRSCQKITHKFETAVLRGPMQMVRFIHGLPSRTKHHDVPETVPLLVTIDEEERIIEVPRNEAPLLLAFPTFEEPTYLAGIESPIKMNGITTGSFGVAIEDFAMRLKATKMKIVSQGNEPAAFAQMVVKTAYANAYVNGQIDRLKNPDALISAMLYKPNTIGKFVGTLSEPYLKRESVIHYLGIHELKEPRVLYATVQFFASIGAPTYIVVLGDLK</sequence>
<evidence type="ECO:0000313" key="2">
    <source>
        <dbReference type="EMBL" id="TWI67220.1"/>
    </source>
</evidence>
<dbReference type="EMBL" id="VLLC01000026">
    <property type="protein sequence ID" value="TWI67220.1"/>
    <property type="molecule type" value="Genomic_DNA"/>
</dbReference>
<keyword evidence="2" id="KW-0540">Nuclease</keyword>
<dbReference type="OrthoDB" id="2804463at2"/>
<dbReference type="Pfam" id="PF14279">
    <property type="entry name" value="HNH_5"/>
    <property type="match status" value="1"/>
</dbReference>
<comment type="caution">
    <text evidence="2">The sequence shown here is derived from an EMBL/GenBank/DDBJ whole genome shotgun (WGS) entry which is preliminary data.</text>
</comment>
<feature type="domain" description="HNH endonuclease 5" evidence="1">
    <location>
        <begin position="53"/>
        <end position="96"/>
    </location>
</feature>
<organism evidence="2 3">
    <name type="scientific">Desulfobotulus alkaliphilus</name>
    <dbReference type="NCBI Taxonomy" id="622671"/>
    <lineage>
        <taxon>Bacteria</taxon>
        <taxon>Pseudomonadati</taxon>
        <taxon>Thermodesulfobacteriota</taxon>
        <taxon>Desulfobacteria</taxon>
        <taxon>Desulfobacterales</taxon>
        <taxon>Desulfobacteraceae</taxon>
        <taxon>Desulfobotulus</taxon>
    </lineage>
</organism>